<sequence length="158" mass="17892">MDTVDCSAATPRYVIKLNKNLSAGRWRLRRPSPKDKSYSPRLALGRGPVVKGPRREKMKKRKKKLNYQHNALMRSLGRLRRYQSARRPRLISGPARTSACGIIQNTLEMRLTGPYARSFPEFVRLPAITLHAFPPAAAGRRSKFPVKVSFGNVPPSIR</sequence>
<protein>
    <submittedName>
        <fullName evidence="2">Uncharacterized protein</fullName>
    </submittedName>
</protein>
<dbReference type="EMBL" id="BGZK01000739">
    <property type="protein sequence ID" value="GBP58599.1"/>
    <property type="molecule type" value="Genomic_DNA"/>
</dbReference>
<name>A0A4C1X8B7_EUMVA</name>
<dbReference type="Proteomes" id="UP000299102">
    <property type="component" value="Unassembled WGS sequence"/>
</dbReference>
<evidence type="ECO:0000313" key="3">
    <source>
        <dbReference type="Proteomes" id="UP000299102"/>
    </source>
</evidence>
<evidence type="ECO:0000313" key="2">
    <source>
        <dbReference type="EMBL" id="GBP58599.1"/>
    </source>
</evidence>
<gene>
    <name evidence="2" type="ORF">EVAR_40883_1</name>
</gene>
<accession>A0A4C1X8B7</accession>
<reference evidence="2 3" key="1">
    <citation type="journal article" date="2019" name="Commun. Biol.">
        <title>The bagworm genome reveals a unique fibroin gene that provides high tensile strength.</title>
        <authorList>
            <person name="Kono N."/>
            <person name="Nakamura H."/>
            <person name="Ohtoshi R."/>
            <person name="Tomita M."/>
            <person name="Numata K."/>
            <person name="Arakawa K."/>
        </authorList>
    </citation>
    <scope>NUCLEOTIDE SEQUENCE [LARGE SCALE GENOMIC DNA]</scope>
</reference>
<dbReference type="AlphaFoldDB" id="A0A4C1X8B7"/>
<proteinExistence type="predicted"/>
<organism evidence="2 3">
    <name type="scientific">Eumeta variegata</name>
    <name type="common">Bagworm moth</name>
    <name type="synonym">Eumeta japonica</name>
    <dbReference type="NCBI Taxonomy" id="151549"/>
    <lineage>
        <taxon>Eukaryota</taxon>
        <taxon>Metazoa</taxon>
        <taxon>Ecdysozoa</taxon>
        <taxon>Arthropoda</taxon>
        <taxon>Hexapoda</taxon>
        <taxon>Insecta</taxon>
        <taxon>Pterygota</taxon>
        <taxon>Neoptera</taxon>
        <taxon>Endopterygota</taxon>
        <taxon>Lepidoptera</taxon>
        <taxon>Glossata</taxon>
        <taxon>Ditrysia</taxon>
        <taxon>Tineoidea</taxon>
        <taxon>Psychidae</taxon>
        <taxon>Oiketicinae</taxon>
        <taxon>Eumeta</taxon>
    </lineage>
</organism>
<comment type="caution">
    <text evidence="2">The sequence shown here is derived from an EMBL/GenBank/DDBJ whole genome shotgun (WGS) entry which is preliminary data.</text>
</comment>
<evidence type="ECO:0000256" key="1">
    <source>
        <dbReference type="SAM" id="MobiDB-lite"/>
    </source>
</evidence>
<keyword evidence="3" id="KW-1185">Reference proteome</keyword>
<feature type="region of interest" description="Disordered" evidence="1">
    <location>
        <begin position="28"/>
        <end position="48"/>
    </location>
</feature>